<keyword evidence="2" id="KW-1185">Reference proteome</keyword>
<protein>
    <submittedName>
        <fullName evidence="1">Uncharacterized protein</fullName>
    </submittedName>
</protein>
<gene>
    <name evidence="1" type="ORF">QFC22_000752</name>
</gene>
<accession>A0ACC2XKR7</accession>
<evidence type="ECO:0000313" key="1">
    <source>
        <dbReference type="EMBL" id="KAJ9123961.1"/>
    </source>
</evidence>
<evidence type="ECO:0000313" key="2">
    <source>
        <dbReference type="Proteomes" id="UP001243375"/>
    </source>
</evidence>
<proteinExistence type="predicted"/>
<dbReference type="EMBL" id="JASBWU010000002">
    <property type="protein sequence ID" value="KAJ9123961.1"/>
    <property type="molecule type" value="Genomic_DNA"/>
</dbReference>
<comment type="caution">
    <text evidence="1">The sequence shown here is derived from an EMBL/GenBank/DDBJ whole genome shotgun (WGS) entry which is preliminary data.</text>
</comment>
<sequence length="539" mass="59396">MEPSTPPAADPLEVELAELRKALEKLLDIVINVYITSWYTSISPRDRTFVHAVRNTALGLVDSIIHDLTVTQQTRDDAVSRMRQLALETGPTILECHIKAIKQAHEDCLIDVQVEALNGSGENIDVNRPSTRPSRNILAQRYHYLAPHPGIAASANNPSQAQKPSTADTEPAHPADTEHLKRPVTPQGIDESLADALSSSITGVPGRAVSRDPPVSNYRSEEHPRRVNALPYEPSPEYFAALVDRILRGYLPPKDYTSTTERAMITEIIANTILGNILRKCSEPWFLWRIGLSLMEAAEEGDTIKKEARSEKDNGVTRALVTKDDTVARGTQSSARDRNIFGLTPFYASILSQLPSVIAKASWRWLRIASGWLQQYFFPEPNPPATSLASPVHPLCSPSKHILEPWLEVMMALTSAGSSYGKQELWSLSKIAYTLSSNTADRFAEQVVDKALHIDTATRIIAKLTDILFPEGRPAATVPDPSPEEAEEMRLLGIDEAAQMRTITDAFETFSNPSANTTVLLTLVESAIFALLPKMTEQG</sequence>
<name>A0ACC2XKR7_9TREE</name>
<dbReference type="Proteomes" id="UP001243375">
    <property type="component" value="Unassembled WGS sequence"/>
</dbReference>
<reference evidence="1" key="1">
    <citation type="submission" date="2023-04" db="EMBL/GenBank/DDBJ databases">
        <title>Draft Genome sequencing of Naganishia species isolated from polar environments using Oxford Nanopore Technology.</title>
        <authorList>
            <person name="Leo P."/>
            <person name="Venkateswaran K."/>
        </authorList>
    </citation>
    <scope>NUCLEOTIDE SEQUENCE</scope>
    <source>
        <strain evidence="1">MNA-CCFEE 5425</strain>
    </source>
</reference>
<organism evidence="1 2">
    <name type="scientific">Naganishia vaughanmartiniae</name>
    <dbReference type="NCBI Taxonomy" id="1424756"/>
    <lineage>
        <taxon>Eukaryota</taxon>
        <taxon>Fungi</taxon>
        <taxon>Dikarya</taxon>
        <taxon>Basidiomycota</taxon>
        <taxon>Agaricomycotina</taxon>
        <taxon>Tremellomycetes</taxon>
        <taxon>Filobasidiales</taxon>
        <taxon>Filobasidiaceae</taxon>
        <taxon>Naganishia</taxon>
    </lineage>
</organism>